<name>A0ABW3VA56_9HYPH</name>
<evidence type="ECO:0000259" key="2">
    <source>
        <dbReference type="Pfam" id="PF23666"/>
    </source>
</evidence>
<evidence type="ECO:0000313" key="4">
    <source>
        <dbReference type="Proteomes" id="UP001597263"/>
    </source>
</evidence>
<sequence>MDIFGVVAFEQADERKKLVFRSLSQRQQPLVLEDYALERDDQWPVRILEDVEELPASAEIYFSDPLRDYQSASALAQKSGWQRAGHESLSLSAAMESGQAQSLAESWLERKRAERRTVSFSLPWTQAGLTIGDRVRVPELAGNRDYVVVSLEDGAARRAKAVALASVLRRPDRTRMPSIPQSEGGGAAGPPLFHMLDLPMWPGIENEQNQFRIACYAKPWREVSLYVSPEISGYQLRTVIPFAAVMGELISELQGSDSGRFMHEQSFEVRLYHGELHSGSQLQILNAANTALVQTVTGSWEMLQFMHAEEIATGHWRLKTLLRGQVGTETEAQIIKQAGAPFILLDDRVVPAGLQQSENGLLLNWRAGLAGRDFTDEYYATQSLAGAMRALRPLSPVHLRCKRQTNGDLAFQWIRRGRLDADSWMGEDIPLGEIAEKYQVQLWNGETVLHSTVVTEPCFLYSGSVPDGAYLRFEVAQISQACGAGDVSSLRLLG</sequence>
<reference evidence="4" key="1">
    <citation type="journal article" date="2019" name="Int. J. Syst. Evol. Microbiol.">
        <title>The Global Catalogue of Microorganisms (GCM) 10K type strain sequencing project: providing services to taxonomists for standard genome sequencing and annotation.</title>
        <authorList>
            <consortium name="The Broad Institute Genomics Platform"/>
            <consortium name="The Broad Institute Genome Sequencing Center for Infectious Disease"/>
            <person name="Wu L."/>
            <person name="Ma J."/>
        </authorList>
    </citation>
    <scope>NUCLEOTIDE SEQUENCE [LARGE SCALE GENOMIC DNA]</scope>
    <source>
        <strain evidence="4">CCUG 49584</strain>
    </source>
</reference>
<gene>
    <name evidence="3" type="ORF">ACFQ35_17770</name>
</gene>
<organism evidence="3 4">
    <name type="scientific">Pseudochrobactrum kiredjianiae</name>
    <dbReference type="NCBI Taxonomy" id="386305"/>
    <lineage>
        <taxon>Bacteria</taxon>
        <taxon>Pseudomonadati</taxon>
        <taxon>Pseudomonadota</taxon>
        <taxon>Alphaproteobacteria</taxon>
        <taxon>Hyphomicrobiales</taxon>
        <taxon>Brucellaceae</taxon>
        <taxon>Pseudochrobactrum</taxon>
    </lineage>
</organism>
<dbReference type="RefSeq" id="WP_289386159.1">
    <property type="nucleotide sequence ID" value="NZ_JBHTMA010000040.1"/>
</dbReference>
<comment type="caution">
    <text evidence="3">The sequence shown here is derived from an EMBL/GenBank/DDBJ whole genome shotgun (WGS) entry which is preliminary data.</text>
</comment>
<dbReference type="Pfam" id="PF23666">
    <property type="entry name" value="Rcc01698_C"/>
    <property type="match status" value="1"/>
</dbReference>
<dbReference type="Pfam" id="PF13550">
    <property type="entry name" value="Phage-tail_3"/>
    <property type="match status" value="1"/>
</dbReference>
<feature type="domain" description="Rcc01698-like C-terminal" evidence="2">
    <location>
        <begin position="244"/>
        <end position="343"/>
    </location>
</feature>
<evidence type="ECO:0000313" key="3">
    <source>
        <dbReference type="EMBL" id="MFD1228994.1"/>
    </source>
</evidence>
<accession>A0ABW3VA56</accession>
<feature type="domain" description="Tip attachment protein J" evidence="1">
    <location>
        <begin position="1"/>
        <end position="150"/>
    </location>
</feature>
<protein>
    <submittedName>
        <fullName evidence="3">Phage tail protein</fullName>
    </submittedName>
</protein>
<proteinExistence type="predicted"/>
<evidence type="ECO:0000259" key="1">
    <source>
        <dbReference type="Pfam" id="PF13550"/>
    </source>
</evidence>
<dbReference type="EMBL" id="JBHTMA010000040">
    <property type="protein sequence ID" value="MFD1228994.1"/>
    <property type="molecule type" value="Genomic_DNA"/>
</dbReference>
<dbReference type="Proteomes" id="UP001597263">
    <property type="component" value="Unassembled WGS sequence"/>
</dbReference>
<keyword evidence="4" id="KW-1185">Reference proteome</keyword>
<dbReference type="InterPro" id="IPR056490">
    <property type="entry name" value="Rcc01698_C"/>
</dbReference>
<dbReference type="InterPro" id="IPR032876">
    <property type="entry name" value="J_dom"/>
</dbReference>